<dbReference type="RefSeq" id="WP_367951150.1">
    <property type="nucleotide sequence ID" value="NZ_JBAKFG010000001.1"/>
</dbReference>
<dbReference type="PROSITE" id="PS00840">
    <property type="entry name" value="SUMT_2"/>
    <property type="match status" value="1"/>
</dbReference>
<dbReference type="PANTHER" id="PTHR45790">
    <property type="entry name" value="SIROHEME SYNTHASE-RELATED"/>
    <property type="match status" value="1"/>
</dbReference>
<dbReference type="EC" id="4.99.1.4" evidence="14"/>
<comment type="pathway">
    <text evidence="14">Cofactor biosynthesis; adenosylcobalamin biosynthesis; precorrin-2 from uroporphyrinogen III: step 1/1.</text>
</comment>
<dbReference type="InterPro" id="IPR012409">
    <property type="entry name" value="Sirohaem_synth"/>
</dbReference>
<comment type="catalytic activity">
    <reaction evidence="13 14">
        <text>precorrin-2 + NAD(+) = sirohydrochlorin + NADH + 2 H(+)</text>
        <dbReference type="Rhea" id="RHEA:15613"/>
        <dbReference type="ChEBI" id="CHEBI:15378"/>
        <dbReference type="ChEBI" id="CHEBI:57540"/>
        <dbReference type="ChEBI" id="CHEBI:57945"/>
        <dbReference type="ChEBI" id="CHEBI:58351"/>
        <dbReference type="ChEBI" id="CHEBI:58827"/>
        <dbReference type="EC" id="1.3.1.76"/>
    </reaction>
</comment>
<evidence type="ECO:0000259" key="18">
    <source>
        <dbReference type="Pfam" id="PF14824"/>
    </source>
</evidence>
<organism evidence="19 20">
    <name type="scientific">Spiribacter roseus</name>
    <dbReference type="NCBI Taxonomy" id="1855875"/>
    <lineage>
        <taxon>Bacteria</taxon>
        <taxon>Pseudomonadati</taxon>
        <taxon>Pseudomonadota</taxon>
        <taxon>Gammaproteobacteria</taxon>
        <taxon>Chromatiales</taxon>
        <taxon>Ectothiorhodospiraceae</taxon>
        <taxon>Spiribacter</taxon>
    </lineage>
</organism>
<evidence type="ECO:0000256" key="4">
    <source>
        <dbReference type="ARBA" id="ARBA00022603"/>
    </source>
</evidence>
<dbReference type="EMBL" id="JBAKFG010000001">
    <property type="protein sequence ID" value="MEX0372479.1"/>
    <property type="molecule type" value="Genomic_DNA"/>
</dbReference>
<comment type="pathway">
    <text evidence="14">Porphyrin-containing compound metabolism; siroheme biosynthesis; siroheme from sirohydrochlorin: step 1/1.</text>
</comment>
<evidence type="ECO:0000259" key="16">
    <source>
        <dbReference type="Pfam" id="PF00590"/>
    </source>
</evidence>
<dbReference type="NCBIfam" id="NF007922">
    <property type="entry name" value="PRK10637.1"/>
    <property type="match status" value="1"/>
</dbReference>
<evidence type="ECO:0000313" key="19">
    <source>
        <dbReference type="EMBL" id="MEX0372479.1"/>
    </source>
</evidence>
<keyword evidence="9 14" id="KW-0456">Lyase</keyword>
<keyword evidence="11 14" id="KW-0511">Multifunctional enzyme</keyword>
<feature type="binding site" evidence="14">
    <location>
        <begin position="43"/>
        <end position="44"/>
    </location>
    <ligand>
        <name>NAD(+)</name>
        <dbReference type="ChEBI" id="CHEBI:57540"/>
    </ligand>
</feature>
<comment type="similarity">
    <text evidence="14">In the N-terminal section; belongs to the precorrin-2 dehydrogenase / sirohydrochlorin ferrochelatase family.</text>
</comment>
<keyword evidence="5 14" id="KW-0808">Transferase</keyword>
<evidence type="ECO:0000256" key="1">
    <source>
        <dbReference type="ARBA" id="ARBA00005010"/>
    </source>
</evidence>
<evidence type="ECO:0000256" key="7">
    <source>
        <dbReference type="ARBA" id="ARBA00023002"/>
    </source>
</evidence>
<feature type="region of interest" description="Uroporphyrinogen-III C-methyltransferase" evidence="14">
    <location>
        <begin position="217"/>
        <end position="496"/>
    </location>
</feature>
<comment type="caution">
    <text evidence="14">Lacks conserved residue(s) required for the propagation of feature annotation.</text>
</comment>
<dbReference type="InterPro" id="IPR028281">
    <property type="entry name" value="Sirohaem_synthase_central"/>
</dbReference>
<gene>
    <name evidence="14 19" type="primary">cysG</name>
    <name evidence="19" type="ORF">V6X51_03400</name>
</gene>
<dbReference type="EC" id="1.3.1.76" evidence="14"/>
<dbReference type="GO" id="GO:0051266">
    <property type="term" value="F:sirohydrochlorin ferrochelatase activity"/>
    <property type="evidence" value="ECO:0007669"/>
    <property type="project" value="UniProtKB-EC"/>
</dbReference>
<dbReference type="GO" id="GO:0043115">
    <property type="term" value="F:precorrin-2 dehydrogenase activity"/>
    <property type="evidence" value="ECO:0007669"/>
    <property type="project" value="UniProtKB-EC"/>
</dbReference>
<proteinExistence type="inferred from homology"/>
<feature type="region of interest" description="Precorrin-2 dehydrogenase / sirohydrochlorin ferrochelatase" evidence="14">
    <location>
        <begin position="1"/>
        <end position="203"/>
    </location>
</feature>
<comment type="similarity">
    <text evidence="14">In the C-terminal section; belongs to the precorrin methyltransferase family.</text>
</comment>
<evidence type="ECO:0000256" key="9">
    <source>
        <dbReference type="ARBA" id="ARBA00023239"/>
    </source>
</evidence>
<dbReference type="InterPro" id="IPR035996">
    <property type="entry name" value="4pyrrol_Methylase_sf"/>
</dbReference>
<keyword evidence="4 14" id="KW-0489">Methyltransferase</keyword>
<feature type="binding site" evidence="14">
    <location>
        <position position="226"/>
    </location>
    <ligand>
        <name>S-adenosyl-L-methionine</name>
        <dbReference type="ChEBI" id="CHEBI:59789"/>
    </ligand>
</feature>
<dbReference type="Pfam" id="PF13241">
    <property type="entry name" value="NAD_binding_7"/>
    <property type="match status" value="1"/>
</dbReference>
<evidence type="ECO:0000313" key="20">
    <source>
        <dbReference type="Proteomes" id="UP001556636"/>
    </source>
</evidence>
<dbReference type="InterPro" id="IPR037115">
    <property type="entry name" value="Sirohaem_synt_dimer_dom_sf"/>
</dbReference>
<evidence type="ECO:0000256" key="13">
    <source>
        <dbReference type="ARBA" id="ARBA00047561"/>
    </source>
</evidence>
<dbReference type="GO" id="GO:0004851">
    <property type="term" value="F:uroporphyrin-III C-methyltransferase activity"/>
    <property type="evidence" value="ECO:0007669"/>
    <property type="project" value="UniProtKB-EC"/>
</dbReference>
<comment type="pathway">
    <text evidence="14">Cofactor biosynthesis; adenosylcobalamin biosynthesis; sirohydrochlorin from precorrin-2: step 1/1.</text>
</comment>
<feature type="domain" description="Siroheme synthase central" evidence="18">
    <location>
        <begin position="119"/>
        <end position="145"/>
    </location>
</feature>
<dbReference type="GO" id="GO:0032259">
    <property type="term" value="P:methylation"/>
    <property type="evidence" value="ECO:0007669"/>
    <property type="project" value="UniProtKB-KW"/>
</dbReference>
<dbReference type="SUPFAM" id="SSF75615">
    <property type="entry name" value="Siroheme synthase middle domains-like"/>
    <property type="match status" value="1"/>
</dbReference>
<comment type="pathway">
    <text evidence="1 14">Porphyrin-containing compound metabolism; siroheme biosynthesis; sirohydrochlorin from precorrin-2: step 1/1.</text>
</comment>
<dbReference type="SUPFAM" id="SSF53790">
    <property type="entry name" value="Tetrapyrrole methylase"/>
    <property type="match status" value="1"/>
</dbReference>
<keyword evidence="6 14" id="KW-0949">S-adenosyl-L-methionine</keyword>
<feature type="active site" description="Proton acceptor" evidence="14">
    <location>
        <position position="249"/>
    </location>
</feature>
<dbReference type="NCBIfam" id="NF004790">
    <property type="entry name" value="PRK06136.1"/>
    <property type="match status" value="1"/>
</dbReference>
<dbReference type="InterPro" id="IPR006366">
    <property type="entry name" value="CobA/CysG_C"/>
</dbReference>
<dbReference type="Gene3D" id="3.30.950.10">
    <property type="entry name" value="Methyltransferase, Cobalt-precorrin-4 Transmethylase, Domain 2"/>
    <property type="match status" value="1"/>
</dbReference>
<dbReference type="Pfam" id="PF00590">
    <property type="entry name" value="TP_methylase"/>
    <property type="match status" value="1"/>
</dbReference>
<evidence type="ECO:0000256" key="5">
    <source>
        <dbReference type="ARBA" id="ARBA00022679"/>
    </source>
</evidence>
<feature type="domain" description="Sirohaem synthase dimerisation" evidence="17">
    <location>
        <begin position="150"/>
        <end position="206"/>
    </location>
</feature>
<feature type="binding site" evidence="14">
    <location>
        <position position="307"/>
    </location>
    <ligand>
        <name>S-adenosyl-L-methionine</name>
        <dbReference type="ChEBI" id="CHEBI:59789"/>
    </ligand>
</feature>
<dbReference type="InterPro" id="IPR006367">
    <property type="entry name" value="Sirohaem_synthase_N"/>
</dbReference>
<comment type="function">
    <text evidence="14">Multifunctional enzyme that catalyzes the SAM-dependent methylations of uroporphyrinogen III at position C-2 and C-7 to form precorrin-2 via precorrin-1. Then it catalyzes the NAD-dependent ring dehydrogenation of precorrin-2 to yield sirohydrochlorin. Finally, it catalyzes the ferrochelation of sirohydrochlorin to yield siroheme.</text>
</comment>
<dbReference type="InterPro" id="IPR036291">
    <property type="entry name" value="NAD(P)-bd_dom_sf"/>
</dbReference>
<evidence type="ECO:0000259" key="17">
    <source>
        <dbReference type="Pfam" id="PF10414"/>
    </source>
</evidence>
<comment type="similarity">
    <text evidence="2 15">Belongs to the precorrin methyltransferase family.</text>
</comment>
<dbReference type="Gene3D" id="1.10.8.210">
    <property type="entry name" value="Sirohaem synthase, dimerisation domain"/>
    <property type="match status" value="1"/>
</dbReference>
<dbReference type="Pfam" id="PF10414">
    <property type="entry name" value="CysG_dimeriser"/>
    <property type="match status" value="1"/>
</dbReference>
<evidence type="ECO:0000256" key="2">
    <source>
        <dbReference type="ARBA" id="ARBA00005879"/>
    </source>
</evidence>
<keyword evidence="8 14" id="KW-0520">NAD</keyword>
<dbReference type="Gene3D" id="3.40.50.720">
    <property type="entry name" value="NAD(P)-binding Rossmann-like Domain"/>
    <property type="match status" value="1"/>
</dbReference>
<sequence length="496" mass="54149">MDQLPIFMNLQGERCLVVGGNAVAARKAELLKKANAEVTLVTRQLEGEAQRMVADGYLEWRDASFQRRYLDHVRLVIATTDDEEEARRVYNACVERGIPVNVADVPSMCTFILPGIVDRSPMTIAVSTGARSPVLARLVRRRLESLIPPSYGRLTRLLERFREKAKRCIEGVDNRQRFWEAVIEGPIGNMAMAGREEQAAAALDGRLESGITEPDTGEVYLIGAGPGAVDLLTNQAQRLLSSADIVIYDRLVSPAIVDLARREAERVYVGKTAGRHAMDQQSISRLLVDKARQGCRVARLKGGDPFIFGRGGEELDAIVEAGIDFQIAPGVTAASGCASYAGIPLTHRDHAHSVRFITGHRHSGVLRLPWSDLAQCSDTLVFYMGLGSLPEICAGLVEHGRKPATPAVVIEQGTTANQRVIRATLADLDQHVADVRPPALLIVGEVAHLSRRFAWFAGDREQSAFMPGYCIDGRGPHDPTQARIGLHDDEDSTTAV</sequence>
<comment type="catalytic activity">
    <reaction evidence="14">
        <text>siroheme + 2 H(+) = sirohydrochlorin + Fe(2+)</text>
        <dbReference type="Rhea" id="RHEA:24360"/>
        <dbReference type="ChEBI" id="CHEBI:15378"/>
        <dbReference type="ChEBI" id="CHEBI:29033"/>
        <dbReference type="ChEBI" id="CHEBI:58351"/>
        <dbReference type="ChEBI" id="CHEBI:60052"/>
        <dbReference type="EC" id="4.99.1.4"/>
    </reaction>
</comment>
<evidence type="ECO:0000256" key="14">
    <source>
        <dbReference type="HAMAP-Rule" id="MF_01646"/>
    </source>
</evidence>
<evidence type="ECO:0000256" key="10">
    <source>
        <dbReference type="ARBA" id="ARBA00023244"/>
    </source>
</evidence>
<comment type="caution">
    <text evidence="19">The sequence shown here is derived from an EMBL/GenBank/DDBJ whole genome shotgun (WGS) entry which is preliminary data.</text>
</comment>
<evidence type="ECO:0000256" key="11">
    <source>
        <dbReference type="ARBA" id="ARBA00023268"/>
    </source>
</evidence>
<feature type="binding site" evidence="14">
    <location>
        <begin position="332"/>
        <end position="333"/>
    </location>
    <ligand>
        <name>S-adenosyl-L-methionine</name>
        <dbReference type="ChEBI" id="CHEBI:59789"/>
    </ligand>
</feature>
<feature type="binding site" evidence="14">
    <location>
        <position position="384"/>
    </location>
    <ligand>
        <name>S-adenosyl-L-methionine</name>
        <dbReference type="ChEBI" id="CHEBI:59789"/>
    </ligand>
</feature>
<dbReference type="PIRSF" id="PIRSF036426">
    <property type="entry name" value="Sirohaem_synth"/>
    <property type="match status" value="1"/>
</dbReference>
<evidence type="ECO:0000256" key="8">
    <source>
        <dbReference type="ARBA" id="ARBA00023027"/>
    </source>
</evidence>
<dbReference type="Gene3D" id="3.40.1010.10">
    <property type="entry name" value="Cobalt-precorrin-4 Transmethylase, Domain 1"/>
    <property type="match status" value="1"/>
</dbReference>
<feature type="binding site" evidence="14">
    <location>
        <begin position="22"/>
        <end position="23"/>
    </location>
    <ligand>
        <name>NAD(+)</name>
        <dbReference type="ChEBI" id="CHEBI:57540"/>
    </ligand>
</feature>
<evidence type="ECO:0000256" key="12">
    <source>
        <dbReference type="ARBA" id="ARBA00025705"/>
    </source>
</evidence>
<dbReference type="InterPro" id="IPR014776">
    <property type="entry name" value="4pyrrole_Mease_sub2"/>
</dbReference>
<feature type="binding site" evidence="14">
    <location>
        <position position="413"/>
    </location>
    <ligand>
        <name>S-adenosyl-L-methionine</name>
        <dbReference type="ChEBI" id="CHEBI:59789"/>
    </ligand>
</feature>
<name>A0ABV3RWN3_9GAMM</name>
<dbReference type="EC" id="2.1.1.107" evidence="14"/>
<dbReference type="InterPro" id="IPR014777">
    <property type="entry name" value="4pyrrole_Mease_sub1"/>
</dbReference>
<dbReference type="Gene3D" id="3.30.160.110">
    <property type="entry name" value="Siroheme synthase, domain 2"/>
    <property type="match status" value="1"/>
</dbReference>
<dbReference type="InterPro" id="IPR050161">
    <property type="entry name" value="Siro_Cobalamin_biosynth"/>
</dbReference>
<evidence type="ECO:0000256" key="3">
    <source>
        <dbReference type="ARBA" id="ARBA00022573"/>
    </source>
</evidence>
<dbReference type="SUPFAM" id="SSF51735">
    <property type="entry name" value="NAD(P)-binding Rossmann-fold domains"/>
    <property type="match status" value="1"/>
</dbReference>
<reference evidence="19 20" key="1">
    <citation type="submission" date="2024-02" db="EMBL/GenBank/DDBJ databases">
        <title>New especies of Spiribacter isolated from saline water.</title>
        <authorList>
            <person name="Leon M.J."/>
            <person name="De La Haba R."/>
            <person name="Sanchez-Porro C."/>
            <person name="Ventosa A."/>
        </authorList>
    </citation>
    <scope>NUCLEOTIDE SEQUENCE [LARGE SCALE GENOMIC DNA]</scope>
    <source>
        <strain evidence="20">ag22IC6-196</strain>
    </source>
</reference>
<dbReference type="NCBIfam" id="TIGR01470">
    <property type="entry name" value="cysG_Nterm"/>
    <property type="match status" value="1"/>
</dbReference>
<dbReference type="NCBIfam" id="TIGR01469">
    <property type="entry name" value="cobA_cysG_Cterm"/>
    <property type="match status" value="1"/>
</dbReference>
<keyword evidence="7 14" id="KW-0560">Oxidoreductase</keyword>
<evidence type="ECO:0000256" key="6">
    <source>
        <dbReference type="ARBA" id="ARBA00022691"/>
    </source>
</evidence>
<feature type="domain" description="Tetrapyrrole methylase" evidence="16">
    <location>
        <begin position="219"/>
        <end position="428"/>
    </location>
</feature>
<keyword evidence="10 14" id="KW-0627">Porphyrin biosynthesis</keyword>
<comment type="pathway">
    <text evidence="12 14">Porphyrin-containing compound metabolism; siroheme biosynthesis; precorrin-2 from uroporphyrinogen III: step 1/1.</text>
</comment>
<dbReference type="InterPro" id="IPR019478">
    <property type="entry name" value="Sirohaem_synthase_dimer_dom"/>
</dbReference>
<comment type="catalytic activity">
    <reaction evidence="14">
        <text>uroporphyrinogen III + 2 S-adenosyl-L-methionine = precorrin-2 + 2 S-adenosyl-L-homocysteine + H(+)</text>
        <dbReference type="Rhea" id="RHEA:32459"/>
        <dbReference type="ChEBI" id="CHEBI:15378"/>
        <dbReference type="ChEBI" id="CHEBI:57308"/>
        <dbReference type="ChEBI" id="CHEBI:57856"/>
        <dbReference type="ChEBI" id="CHEBI:58827"/>
        <dbReference type="ChEBI" id="CHEBI:59789"/>
        <dbReference type="EC" id="2.1.1.107"/>
    </reaction>
</comment>
<feature type="binding site" evidence="14">
    <location>
        <begin position="302"/>
        <end position="304"/>
    </location>
    <ligand>
        <name>S-adenosyl-L-methionine</name>
        <dbReference type="ChEBI" id="CHEBI:59789"/>
    </ligand>
</feature>
<keyword evidence="20" id="KW-1185">Reference proteome</keyword>
<dbReference type="HAMAP" id="MF_01646">
    <property type="entry name" value="Siroheme_synth"/>
    <property type="match status" value="1"/>
</dbReference>
<keyword evidence="3 14" id="KW-0169">Cobalamin biosynthesis</keyword>
<dbReference type="Pfam" id="PF14824">
    <property type="entry name" value="Sirohm_synth_M"/>
    <property type="match status" value="1"/>
</dbReference>
<accession>A0ABV3RWN3</accession>
<dbReference type="Proteomes" id="UP001556636">
    <property type="component" value="Unassembled WGS sequence"/>
</dbReference>
<evidence type="ECO:0000256" key="15">
    <source>
        <dbReference type="RuleBase" id="RU003960"/>
    </source>
</evidence>
<protein>
    <recommendedName>
        <fullName evidence="14">Siroheme synthase</fullName>
    </recommendedName>
    <domain>
        <recommendedName>
            <fullName evidence="14">Uroporphyrinogen-III C-methyltransferase</fullName>
            <shortName evidence="14">Urogen III methylase</shortName>
            <ecNumber evidence="14">2.1.1.107</ecNumber>
        </recommendedName>
        <alternativeName>
            <fullName evidence="14">SUMT</fullName>
        </alternativeName>
        <alternativeName>
            <fullName evidence="14">Uroporphyrinogen III methylase</fullName>
            <shortName evidence="14">UROM</shortName>
        </alternativeName>
    </domain>
    <domain>
        <recommendedName>
            <fullName evidence="14">Precorrin-2 dehydrogenase</fullName>
            <ecNumber evidence="14">1.3.1.76</ecNumber>
        </recommendedName>
    </domain>
    <domain>
        <recommendedName>
            <fullName evidence="14">Sirohydrochlorin ferrochelatase</fullName>
            <ecNumber evidence="14">4.99.1.4</ecNumber>
        </recommendedName>
    </domain>
</protein>
<dbReference type="CDD" id="cd11642">
    <property type="entry name" value="SUMT"/>
    <property type="match status" value="1"/>
</dbReference>
<dbReference type="PANTHER" id="PTHR45790:SF1">
    <property type="entry name" value="SIROHEME SYNTHASE"/>
    <property type="match status" value="1"/>
</dbReference>
<dbReference type="InterPro" id="IPR003043">
    <property type="entry name" value="Uropor_MeTrfase_CS"/>
</dbReference>
<feature type="active site" description="Proton donor" evidence="14">
    <location>
        <position position="271"/>
    </location>
</feature>
<dbReference type="InterPro" id="IPR000878">
    <property type="entry name" value="4pyrrol_Mease"/>
</dbReference>